<dbReference type="PANTHER" id="PTHR42690">
    <property type="entry name" value="THREONINE SYNTHASE FAMILY MEMBER"/>
    <property type="match status" value="1"/>
</dbReference>
<dbReference type="PANTHER" id="PTHR42690:SF1">
    <property type="entry name" value="THREONINE SYNTHASE-LIKE 2"/>
    <property type="match status" value="1"/>
</dbReference>
<protein>
    <recommendedName>
        <fullName evidence="3">Threonine synthase-like 2</fullName>
    </recommendedName>
</protein>
<dbReference type="GO" id="GO:0009071">
    <property type="term" value="P:serine family amino acid catabolic process"/>
    <property type="evidence" value="ECO:0007669"/>
    <property type="project" value="TreeGrafter"/>
</dbReference>
<gene>
    <name evidence="7" type="ORF">GDO54_009646</name>
</gene>
<dbReference type="EMBL" id="DYDO01000003">
    <property type="protein sequence ID" value="DBA29421.1"/>
    <property type="molecule type" value="Genomic_DNA"/>
</dbReference>
<dbReference type="FunFam" id="3.90.1380.10:FF:000003">
    <property type="entry name" value="THR4p Threonine synthase"/>
    <property type="match status" value="1"/>
</dbReference>
<dbReference type="FunFam" id="3.40.50.1100:FF:000047">
    <property type="entry name" value="Threonine synthase like 2"/>
    <property type="match status" value="1"/>
</dbReference>
<dbReference type="Gene3D" id="3.40.50.1100">
    <property type="match status" value="1"/>
</dbReference>
<dbReference type="Gene3D" id="3.90.1380.10">
    <property type="entry name" value="Threonine synthase, N-terminal domain"/>
    <property type="match status" value="1"/>
</dbReference>
<evidence type="ECO:0000256" key="4">
    <source>
        <dbReference type="ARBA" id="ARBA00022898"/>
    </source>
</evidence>
<name>A0AAV3AXM9_PYXAD</name>
<feature type="domain" description="Threonine synthase N-terminal" evidence="6">
    <location>
        <begin position="2"/>
        <end position="80"/>
    </location>
</feature>
<keyword evidence="8" id="KW-1185">Reference proteome</keyword>
<organism evidence="7 8">
    <name type="scientific">Pyxicephalus adspersus</name>
    <name type="common">African bullfrog</name>
    <dbReference type="NCBI Taxonomy" id="30357"/>
    <lineage>
        <taxon>Eukaryota</taxon>
        <taxon>Metazoa</taxon>
        <taxon>Chordata</taxon>
        <taxon>Craniata</taxon>
        <taxon>Vertebrata</taxon>
        <taxon>Euteleostomi</taxon>
        <taxon>Amphibia</taxon>
        <taxon>Batrachia</taxon>
        <taxon>Anura</taxon>
        <taxon>Neobatrachia</taxon>
        <taxon>Ranoidea</taxon>
        <taxon>Pyxicephalidae</taxon>
        <taxon>Pyxicephalinae</taxon>
        <taxon>Pyxicephalus</taxon>
    </lineage>
</organism>
<keyword evidence="5" id="KW-0456">Lyase</keyword>
<evidence type="ECO:0000256" key="2">
    <source>
        <dbReference type="ARBA" id="ARBA00005517"/>
    </source>
</evidence>
<comment type="similarity">
    <text evidence="2">Belongs to the threonine synthase family.</text>
</comment>
<dbReference type="Proteomes" id="UP001181693">
    <property type="component" value="Unassembled WGS sequence"/>
</dbReference>
<evidence type="ECO:0000259" key="6">
    <source>
        <dbReference type="Pfam" id="PF14821"/>
    </source>
</evidence>
<evidence type="ECO:0000313" key="7">
    <source>
        <dbReference type="EMBL" id="DBA29421.1"/>
    </source>
</evidence>
<dbReference type="SUPFAM" id="SSF53686">
    <property type="entry name" value="Tryptophan synthase beta subunit-like PLP-dependent enzymes"/>
    <property type="match status" value="1"/>
</dbReference>
<dbReference type="Pfam" id="PF24857">
    <property type="entry name" value="THR4_C"/>
    <property type="match status" value="1"/>
</dbReference>
<comment type="caution">
    <text evidence="7">The sequence shown here is derived from an EMBL/GenBank/DDBJ whole genome shotgun (WGS) entry which is preliminary data.</text>
</comment>
<dbReference type="AlphaFoldDB" id="A0AAV3AXM9"/>
<dbReference type="InterPro" id="IPR036052">
    <property type="entry name" value="TrpB-like_PALP_sf"/>
</dbReference>
<proteinExistence type="inferred from homology"/>
<accession>A0AAV3AXM9</accession>
<evidence type="ECO:0000256" key="1">
    <source>
        <dbReference type="ARBA" id="ARBA00001933"/>
    </source>
</evidence>
<keyword evidence="4" id="KW-0663">Pyridoxal phosphate</keyword>
<dbReference type="GO" id="GO:0046360">
    <property type="term" value="P:2-oxobutyrate biosynthetic process"/>
    <property type="evidence" value="ECO:0007669"/>
    <property type="project" value="TreeGrafter"/>
</dbReference>
<reference evidence="7" key="1">
    <citation type="thesis" date="2020" institute="ProQuest LLC" country="789 East Eisenhower Parkway, Ann Arbor, MI, USA">
        <title>Comparative Genomics and Chromosome Evolution.</title>
        <authorList>
            <person name="Mudd A.B."/>
        </authorList>
    </citation>
    <scope>NUCLEOTIDE SEQUENCE</scope>
    <source>
        <strain evidence="7">1538</strain>
        <tissue evidence="7">Blood</tissue>
    </source>
</reference>
<evidence type="ECO:0000256" key="5">
    <source>
        <dbReference type="ARBA" id="ARBA00023239"/>
    </source>
</evidence>
<dbReference type="InterPro" id="IPR029144">
    <property type="entry name" value="Thr_synth_N"/>
</dbReference>
<comment type="cofactor">
    <cofactor evidence="1">
        <name>pyridoxal 5'-phosphate</name>
        <dbReference type="ChEBI" id="CHEBI:597326"/>
    </cofactor>
</comment>
<dbReference type="InterPro" id="IPR037158">
    <property type="entry name" value="Thr_synth_N_sf"/>
</dbReference>
<dbReference type="GO" id="GO:0016829">
    <property type="term" value="F:lyase activity"/>
    <property type="evidence" value="ECO:0007669"/>
    <property type="project" value="UniProtKB-KW"/>
</dbReference>
<sequence>MKYTSTRGAVSGVGFEDVLFAGFAADNGLYMPEQIPKLDEQTLRSWSSLSYKELVKAVCSLFIPSELIPRNDLHGLIDKALLRFRHQDIIPITRLKNGLNVLEMWHGPTYAFKDLAMSCVGQFLDYFLKKNNQHVNILVATSGDTGSSAIASVLGNSNIDILVLYPLGRCTKIQELQMITVFEDNVHVLAAGCIAQKMGLPIQLVAAVNKNDIIHRAIQHGDFSLGDTEITLASAMDIQEPYNMERILWLLADGDCATIKEMMEEFNTKKQIRIPEELHKKLLEKMTSCSVKDEDILRTIRRCWEENHYQLCPHSAVGVTYHYQQADTNQNNGPRCCLAPASAAKFPEVILQANLTPEPPADILDLMKKNTSYLHVTKEADWEEVLREKIEIIDS</sequence>
<dbReference type="Pfam" id="PF14821">
    <property type="entry name" value="Thr_synth_N"/>
    <property type="match status" value="1"/>
</dbReference>
<evidence type="ECO:0000313" key="8">
    <source>
        <dbReference type="Proteomes" id="UP001181693"/>
    </source>
</evidence>
<evidence type="ECO:0000256" key="3">
    <source>
        <dbReference type="ARBA" id="ARBA00021942"/>
    </source>
</evidence>
<dbReference type="InterPro" id="IPR051166">
    <property type="entry name" value="Threonine_Synthase"/>
</dbReference>
<dbReference type="GO" id="GO:0030170">
    <property type="term" value="F:pyridoxal phosphate binding"/>
    <property type="evidence" value="ECO:0007669"/>
    <property type="project" value="TreeGrafter"/>
</dbReference>